<evidence type="ECO:0000313" key="1">
    <source>
        <dbReference type="EMBL" id="KAJ2795132.1"/>
    </source>
</evidence>
<gene>
    <name evidence="1" type="ORF">H4S07_006563</name>
</gene>
<feature type="non-terminal residue" evidence="1">
    <location>
        <position position="1"/>
    </location>
</feature>
<sequence>KVHAQAVEAQVAAAYKVEEQQGQHGEFQWFKVDDWVMVKNMKKQKFNANFYGPFHVKQQGPFYTYKLAFPD</sequence>
<evidence type="ECO:0000313" key="2">
    <source>
        <dbReference type="Proteomes" id="UP001140096"/>
    </source>
</evidence>
<comment type="caution">
    <text evidence="1">The sequence shown here is derived from an EMBL/GenBank/DDBJ whole genome shotgun (WGS) entry which is preliminary data.</text>
</comment>
<proteinExistence type="predicted"/>
<dbReference type="EMBL" id="JANBUP010004000">
    <property type="protein sequence ID" value="KAJ2795132.1"/>
    <property type="molecule type" value="Genomic_DNA"/>
</dbReference>
<reference evidence="1" key="1">
    <citation type="submission" date="2022-07" db="EMBL/GenBank/DDBJ databases">
        <title>Phylogenomic reconstructions and comparative analyses of Kickxellomycotina fungi.</title>
        <authorList>
            <person name="Reynolds N.K."/>
            <person name="Stajich J.E."/>
            <person name="Barry K."/>
            <person name="Grigoriev I.V."/>
            <person name="Crous P."/>
            <person name="Smith M.E."/>
        </authorList>
    </citation>
    <scope>NUCLEOTIDE SEQUENCE</scope>
    <source>
        <strain evidence="1">CBS 102833</strain>
    </source>
</reference>
<keyword evidence="2" id="KW-1185">Reference proteome</keyword>
<feature type="non-terminal residue" evidence="1">
    <location>
        <position position="71"/>
    </location>
</feature>
<accession>A0ACC1KU51</accession>
<organism evidence="1 2">
    <name type="scientific">Coemansia furcata</name>
    <dbReference type="NCBI Taxonomy" id="417177"/>
    <lineage>
        <taxon>Eukaryota</taxon>
        <taxon>Fungi</taxon>
        <taxon>Fungi incertae sedis</taxon>
        <taxon>Zoopagomycota</taxon>
        <taxon>Kickxellomycotina</taxon>
        <taxon>Kickxellomycetes</taxon>
        <taxon>Kickxellales</taxon>
        <taxon>Kickxellaceae</taxon>
        <taxon>Coemansia</taxon>
    </lineage>
</organism>
<dbReference type="Proteomes" id="UP001140096">
    <property type="component" value="Unassembled WGS sequence"/>
</dbReference>
<name>A0ACC1KU51_9FUNG</name>
<protein>
    <submittedName>
        <fullName evidence="1">Uncharacterized protein</fullName>
    </submittedName>
</protein>